<dbReference type="InParanoid" id="B2AP70"/>
<reference evidence="2 4" key="1">
    <citation type="journal article" date="2008" name="Genome Biol.">
        <title>The genome sequence of the model ascomycete fungus Podospora anserina.</title>
        <authorList>
            <person name="Espagne E."/>
            <person name="Lespinet O."/>
            <person name="Malagnac F."/>
            <person name="Da Silva C."/>
            <person name="Jaillon O."/>
            <person name="Porcel B.M."/>
            <person name="Couloux A."/>
            <person name="Aury J.-M."/>
            <person name="Segurens B."/>
            <person name="Poulain J."/>
            <person name="Anthouard V."/>
            <person name="Grossetete S."/>
            <person name="Khalili H."/>
            <person name="Coppin E."/>
            <person name="Dequard-Chablat M."/>
            <person name="Picard M."/>
            <person name="Contamine V."/>
            <person name="Arnaise S."/>
            <person name="Bourdais A."/>
            <person name="Berteaux-Lecellier V."/>
            <person name="Gautheret D."/>
            <person name="de Vries R.P."/>
            <person name="Battaglia E."/>
            <person name="Coutinho P.M."/>
            <person name="Danchin E.G.J."/>
            <person name="Henrissat B."/>
            <person name="El Khoury R."/>
            <person name="Sainsard-Chanet A."/>
            <person name="Boivin A."/>
            <person name="Pinan-Lucarre B."/>
            <person name="Sellem C.H."/>
            <person name="Debuchy R."/>
            <person name="Wincker P."/>
            <person name="Weissenbach J."/>
            <person name="Silar P."/>
        </authorList>
    </citation>
    <scope>NUCLEOTIDE SEQUENCE [LARGE SCALE GENOMIC DNA]</scope>
    <source>
        <strain evidence="4">S / ATCC MYA-4624 / DSM 980 / FGSC 10383</strain>
        <strain evidence="2">S mat+</strain>
    </source>
</reference>
<dbReference type="AlphaFoldDB" id="B2AP70"/>
<evidence type="ECO:0000313" key="3">
    <source>
        <dbReference type="EMBL" id="CDP32838.1"/>
    </source>
</evidence>
<protein>
    <submittedName>
        <fullName evidence="2">Podospora anserina S mat+ genomic DNA chromosome 7, supercontig 3</fullName>
    </submittedName>
</protein>
<dbReference type="GeneID" id="6189581"/>
<gene>
    <name evidence="2" type="ORF">PODANS_7_260</name>
</gene>
<reference evidence="2" key="2">
    <citation type="submission" date="2008-07" db="EMBL/GenBank/DDBJ databases">
        <authorList>
            <person name="Genoscope - CEA"/>
        </authorList>
    </citation>
    <scope>NUCLEOTIDE SEQUENCE</scope>
    <source>
        <strain evidence="2">S mat+</strain>
    </source>
</reference>
<dbReference type="RefSeq" id="XP_001905537.1">
    <property type="nucleotide sequence ID" value="XM_001905502.1"/>
</dbReference>
<name>B2AP70_PODAN</name>
<organism evidence="2">
    <name type="scientific">Podospora anserina (strain S / ATCC MYA-4624 / DSM 980 / FGSC 10383)</name>
    <name type="common">Pleurage anserina</name>
    <dbReference type="NCBI Taxonomy" id="515849"/>
    <lineage>
        <taxon>Eukaryota</taxon>
        <taxon>Fungi</taxon>
        <taxon>Dikarya</taxon>
        <taxon>Ascomycota</taxon>
        <taxon>Pezizomycotina</taxon>
        <taxon>Sordariomycetes</taxon>
        <taxon>Sordariomycetidae</taxon>
        <taxon>Sordariales</taxon>
        <taxon>Podosporaceae</taxon>
        <taxon>Podospora</taxon>
        <taxon>Podospora anserina</taxon>
    </lineage>
</organism>
<proteinExistence type="predicted"/>
<dbReference type="VEuPathDB" id="FungiDB:PODANS_7_260"/>
<reference evidence="3" key="4">
    <citation type="submission" date="2014-09" db="EMBL/GenBank/DDBJ databases">
        <title>Maintaining two mating types: Structure of the mating type locus and its role in heterokaryosis in Podospora anserina.</title>
        <authorList>
            <person name="Grognet P."/>
            <person name="Bidard F."/>
            <person name="Kuchly C."/>
            <person name="Chan Ho Tong L."/>
            <person name="Coppin E."/>
            <person name="Ait Benkhali J."/>
            <person name="Couloux A."/>
            <person name="Wincker P."/>
            <person name="Debuchy R."/>
            <person name="Silar P."/>
        </authorList>
    </citation>
    <scope>NUCLEOTIDE SEQUENCE</scope>
</reference>
<dbReference type="EMBL" id="FO904942">
    <property type="protein sequence ID" value="CDP32838.1"/>
    <property type="molecule type" value="Genomic_DNA"/>
</dbReference>
<evidence type="ECO:0000313" key="2">
    <source>
        <dbReference type="EMBL" id="CAP65779.1"/>
    </source>
</evidence>
<sequence>MATSMPEGEGAGNTGGRRTPRSNLKAATCPSKKARIAGIPNDSKAPTQALFFLSRSKRSMFLLFTVRTVCGRTGSVHVIIVAIRVSVMMQQTKQSPDDNSPREGEASRRA</sequence>
<dbReference type="EMBL" id="CU633873">
    <property type="protein sequence ID" value="CAP65779.1"/>
    <property type="molecule type" value="Genomic_DNA"/>
</dbReference>
<dbReference type="OrthoDB" id="10503812at2759"/>
<accession>B2AP70</accession>
<feature type="compositionally biased region" description="Basic and acidic residues" evidence="1">
    <location>
        <begin position="95"/>
        <end position="110"/>
    </location>
</feature>
<keyword evidence="4" id="KW-1185">Reference proteome</keyword>
<evidence type="ECO:0000256" key="1">
    <source>
        <dbReference type="SAM" id="MobiDB-lite"/>
    </source>
</evidence>
<evidence type="ECO:0000313" key="4">
    <source>
        <dbReference type="Proteomes" id="UP000001197"/>
    </source>
</evidence>
<feature type="region of interest" description="Disordered" evidence="1">
    <location>
        <begin position="89"/>
        <end position="110"/>
    </location>
</feature>
<dbReference type="KEGG" id="pan:PODANSg2563"/>
<feature type="region of interest" description="Disordered" evidence="1">
    <location>
        <begin position="1"/>
        <end position="40"/>
    </location>
</feature>
<dbReference type="HOGENOM" id="CLU_2172119_0_0_1"/>
<reference evidence="4" key="3">
    <citation type="journal article" date="2014" name="Genetics">
        <title>Maintaining two mating types: Structure of the mating type locus and its role in heterokaryosis in Podospora anserina.</title>
        <authorList>
            <person name="Grognet P."/>
            <person name="Bidard F."/>
            <person name="Kuchly C."/>
            <person name="Tong L.C.H."/>
            <person name="Coppin E."/>
            <person name="Benkhali J.A."/>
            <person name="Couloux A."/>
            <person name="Wincker P."/>
            <person name="Debuchy R."/>
            <person name="Silar P."/>
        </authorList>
    </citation>
    <scope>GENOME REANNOTATION</scope>
    <source>
        <strain evidence="4">S / ATCC MYA-4624 / DSM 980 / FGSC 10383</strain>
    </source>
</reference>
<dbReference type="Proteomes" id="UP000001197">
    <property type="component" value="Chromosome 7"/>
</dbReference>